<accession>A0A9W9P0G4</accession>
<dbReference type="EMBL" id="JAPQKS010000004">
    <property type="protein sequence ID" value="KAJ5232815.1"/>
    <property type="molecule type" value="Genomic_DNA"/>
</dbReference>
<feature type="compositionally biased region" description="Basic and acidic residues" evidence="1">
    <location>
        <begin position="1"/>
        <end position="14"/>
    </location>
</feature>
<gene>
    <name evidence="2" type="ORF">N7468_005771</name>
</gene>
<reference evidence="2" key="2">
    <citation type="journal article" date="2023" name="IMA Fungus">
        <title>Comparative genomic study of the Penicillium genus elucidates a diverse pangenome and 15 lateral gene transfer events.</title>
        <authorList>
            <person name="Petersen C."/>
            <person name="Sorensen T."/>
            <person name="Nielsen M.R."/>
            <person name="Sondergaard T.E."/>
            <person name="Sorensen J.L."/>
            <person name="Fitzpatrick D.A."/>
            <person name="Frisvad J.C."/>
            <person name="Nielsen K.L."/>
        </authorList>
    </citation>
    <scope>NUCLEOTIDE SEQUENCE</scope>
    <source>
        <strain evidence="2">IBT 19713</strain>
    </source>
</reference>
<dbReference type="Proteomes" id="UP001150941">
    <property type="component" value="Unassembled WGS sequence"/>
</dbReference>
<proteinExistence type="predicted"/>
<dbReference type="GeneID" id="83202370"/>
<feature type="region of interest" description="Disordered" evidence="1">
    <location>
        <begin position="1"/>
        <end position="32"/>
    </location>
</feature>
<evidence type="ECO:0000256" key="1">
    <source>
        <dbReference type="SAM" id="MobiDB-lite"/>
    </source>
</evidence>
<dbReference type="RefSeq" id="XP_058330807.1">
    <property type="nucleotide sequence ID" value="XM_058475067.1"/>
</dbReference>
<name>A0A9W9P0G4_9EURO</name>
<protein>
    <submittedName>
        <fullName evidence="2">Uncharacterized protein</fullName>
    </submittedName>
</protein>
<evidence type="ECO:0000313" key="2">
    <source>
        <dbReference type="EMBL" id="KAJ5232815.1"/>
    </source>
</evidence>
<organism evidence="2 3">
    <name type="scientific">Penicillium chermesinum</name>
    <dbReference type="NCBI Taxonomy" id="63820"/>
    <lineage>
        <taxon>Eukaryota</taxon>
        <taxon>Fungi</taxon>
        <taxon>Dikarya</taxon>
        <taxon>Ascomycota</taxon>
        <taxon>Pezizomycotina</taxon>
        <taxon>Eurotiomycetes</taxon>
        <taxon>Eurotiomycetidae</taxon>
        <taxon>Eurotiales</taxon>
        <taxon>Aspergillaceae</taxon>
        <taxon>Penicillium</taxon>
    </lineage>
</organism>
<reference evidence="2" key="1">
    <citation type="submission" date="2022-11" db="EMBL/GenBank/DDBJ databases">
        <authorList>
            <person name="Petersen C."/>
        </authorList>
    </citation>
    <scope>NUCLEOTIDE SEQUENCE</scope>
    <source>
        <strain evidence="2">IBT 19713</strain>
    </source>
</reference>
<dbReference type="AlphaFoldDB" id="A0A9W9P0G4"/>
<evidence type="ECO:0000313" key="3">
    <source>
        <dbReference type="Proteomes" id="UP001150941"/>
    </source>
</evidence>
<sequence length="78" mass="9373">MEDLMKKAQEEHDIASQQYMELDEHDSQRKAQKDRIDELTMTMNVIAEFMAGDSYGVPAQHRRRRQHYCCSRWWQGLI</sequence>
<comment type="caution">
    <text evidence="2">The sequence shown here is derived from an EMBL/GenBank/DDBJ whole genome shotgun (WGS) entry which is preliminary data.</text>
</comment>
<keyword evidence="3" id="KW-1185">Reference proteome</keyword>